<gene>
    <name evidence="3" type="ORF">SAMN05192574_105478</name>
</gene>
<dbReference type="InterPro" id="IPR015943">
    <property type="entry name" value="WD40/YVTN_repeat-like_dom_sf"/>
</dbReference>
<feature type="non-terminal residue" evidence="3">
    <location>
        <position position="781"/>
    </location>
</feature>
<dbReference type="OrthoDB" id="9809670at2"/>
<evidence type="ECO:0000313" key="3">
    <source>
        <dbReference type="EMBL" id="SEO14657.1"/>
    </source>
</evidence>
<feature type="transmembrane region" description="Helical" evidence="1">
    <location>
        <begin position="715"/>
        <end position="733"/>
    </location>
</feature>
<accession>A0A1H8MBA8</accession>
<dbReference type="RefSeq" id="WP_091212551.1">
    <property type="nucleotide sequence ID" value="NZ_FOCL01000005.1"/>
</dbReference>
<proteinExistence type="predicted"/>
<dbReference type="EMBL" id="FOCL01000005">
    <property type="protein sequence ID" value="SEO14657.1"/>
    <property type="molecule type" value="Genomic_DNA"/>
</dbReference>
<dbReference type="Proteomes" id="UP000198942">
    <property type="component" value="Unassembled WGS sequence"/>
</dbReference>
<name>A0A1H8MBA8_9SPHI</name>
<evidence type="ECO:0000313" key="4">
    <source>
        <dbReference type="Proteomes" id="UP000198942"/>
    </source>
</evidence>
<dbReference type="InterPro" id="IPR011110">
    <property type="entry name" value="Reg_prop"/>
</dbReference>
<keyword evidence="1" id="KW-1133">Transmembrane helix</keyword>
<dbReference type="Gene3D" id="1.20.5.1930">
    <property type="match status" value="1"/>
</dbReference>
<evidence type="ECO:0000259" key="2">
    <source>
        <dbReference type="Pfam" id="PF07495"/>
    </source>
</evidence>
<dbReference type="Gene3D" id="2.130.10.10">
    <property type="entry name" value="YVTN repeat-like/Quinoprotein amine dehydrogenase"/>
    <property type="match status" value="3"/>
</dbReference>
<dbReference type="AlphaFoldDB" id="A0A1H8MBA8"/>
<protein>
    <submittedName>
        <fullName evidence="3">Two component regulator propeller</fullName>
    </submittedName>
</protein>
<keyword evidence="1" id="KW-0812">Transmembrane</keyword>
<reference evidence="4" key="1">
    <citation type="submission" date="2016-10" db="EMBL/GenBank/DDBJ databases">
        <authorList>
            <person name="Varghese N."/>
            <person name="Submissions S."/>
        </authorList>
    </citation>
    <scope>NUCLEOTIDE SEQUENCE [LARGE SCALE GENOMIC DNA]</scope>
    <source>
        <strain evidence="4">Gh-48</strain>
    </source>
</reference>
<sequence length="781" mass="89102">MPLKSYFFKLLILTLFLFPWRLYADTPYQVVYLKNYNAPDGLLSSRVNYLTQDSRGFIWIATDKGVSRFDGQHFKNFTSADGLESNECFRIAEDNYHRIFFYCNNFRVCYYENGLIHKLKSPQKVTVLPFANFFFNRYNELCVNYRLSTKVYHFDELNSRRHAIQHLNGDIYGEDGEEITLSQNDLDILEKELWAGQLSYQTAKNNTKPYRLAIRQNHLLLITKDWVHVYQYQKSGIIPLHKIYFTGNVTSVYLTGKNTFTVTTVKQGTYIINYITGERKNYLDNHITTSTLIDKENNLWFGSYDKGFFLSTNPEVKIINKESGLANEDVLKLDTAGGYLFAGHVLSMLSYMKLGAKQISSIGTITINQNRSDFNRITNLLTISGNRIMIGTDNGIFGLNVSNDNPASWHPENYFDGPIKGITQQHDTVSFISQNAVVVLSSQFTRLKGYRFKPIRMTSLTWYKNKLLIGSLYGLYQLRPNTNDINYSRILARNRINIIKCLAANNDVCAIGTEAQGLFLWAGKNIVQFNSPLISSGDIRKLVWTDANTLWACTADGVSIISFYNNYQNYRISLLNTSNGLPSDNVADVVRNGPDYYIATDQGIAVTQNLGNTNLPRPIMINDGATGNQSSFTYGQPVVFNCVALSYKSMGKIQYRFRLKGVDKNWSVAPSGEKRFDLLPPGSYELEAVAADRFNQLSSSLIFKFTVMPLWYQQLWLQVLAVLSAIVVVFLLVRKYYQSIIGLQKKDYENTLALQRERQRISSEVHDDLGASISGIKLRTE</sequence>
<dbReference type="STRING" id="551995.SAMN05192574_105478"/>
<keyword evidence="4" id="KW-1185">Reference proteome</keyword>
<dbReference type="Pfam" id="PF07494">
    <property type="entry name" value="Reg_prop"/>
    <property type="match status" value="1"/>
</dbReference>
<dbReference type="Gene3D" id="2.60.40.10">
    <property type="entry name" value="Immunoglobulins"/>
    <property type="match status" value="1"/>
</dbReference>
<evidence type="ECO:0000256" key="1">
    <source>
        <dbReference type="SAM" id="Phobius"/>
    </source>
</evidence>
<dbReference type="InterPro" id="IPR013783">
    <property type="entry name" value="Ig-like_fold"/>
</dbReference>
<feature type="domain" description="Two component regulator three Y" evidence="2">
    <location>
        <begin position="647"/>
        <end position="706"/>
    </location>
</feature>
<dbReference type="Pfam" id="PF07495">
    <property type="entry name" value="Y_Y_Y"/>
    <property type="match status" value="1"/>
</dbReference>
<dbReference type="InterPro" id="IPR011123">
    <property type="entry name" value="Y_Y_Y"/>
</dbReference>
<organism evidence="3 4">
    <name type="scientific">Mucilaginibacter gossypiicola</name>
    <dbReference type="NCBI Taxonomy" id="551995"/>
    <lineage>
        <taxon>Bacteria</taxon>
        <taxon>Pseudomonadati</taxon>
        <taxon>Bacteroidota</taxon>
        <taxon>Sphingobacteriia</taxon>
        <taxon>Sphingobacteriales</taxon>
        <taxon>Sphingobacteriaceae</taxon>
        <taxon>Mucilaginibacter</taxon>
    </lineage>
</organism>
<keyword evidence="1" id="KW-0472">Membrane</keyword>